<gene>
    <name evidence="4" type="ORF">A2W32_04720</name>
</gene>
<evidence type="ECO:0000313" key="5">
    <source>
        <dbReference type="Proteomes" id="UP000177371"/>
    </source>
</evidence>
<dbReference type="Pfam" id="PF01467">
    <property type="entry name" value="CTP_transf_like"/>
    <property type="match status" value="1"/>
</dbReference>
<dbReference type="PANTHER" id="PTHR43793">
    <property type="entry name" value="FAD SYNTHASE"/>
    <property type="match status" value="1"/>
</dbReference>
<dbReference type="PANTHER" id="PTHR43793:SF1">
    <property type="entry name" value="FAD SYNTHASE"/>
    <property type="match status" value="1"/>
</dbReference>
<dbReference type="EMBL" id="MEUT01000006">
    <property type="protein sequence ID" value="OGC51981.1"/>
    <property type="molecule type" value="Genomic_DNA"/>
</dbReference>
<keyword evidence="2" id="KW-0548">Nucleotidyltransferase</keyword>
<dbReference type="GO" id="GO:0016779">
    <property type="term" value="F:nucleotidyltransferase activity"/>
    <property type="evidence" value="ECO:0007669"/>
    <property type="project" value="UniProtKB-KW"/>
</dbReference>
<dbReference type="Proteomes" id="UP000177371">
    <property type="component" value="Unassembled WGS sequence"/>
</dbReference>
<keyword evidence="1" id="KW-0808">Transferase</keyword>
<evidence type="ECO:0000313" key="4">
    <source>
        <dbReference type="EMBL" id="OGC51981.1"/>
    </source>
</evidence>
<name>A0A1F4V449_UNCKA</name>
<dbReference type="SUPFAM" id="SSF52374">
    <property type="entry name" value="Nucleotidylyl transferase"/>
    <property type="match status" value="1"/>
</dbReference>
<comment type="caution">
    <text evidence="4">The sequence shown here is derived from an EMBL/GenBank/DDBJ whole genome shotgun (WGS) entry which is preliminary data.</text>
</comment>
<dbReference type="InterPro" id="IPR004821">
    <property type="entry name" value="Cyt_trans-like"/>
</dbReference>
<dbReference type="InterPro" id="IPR014729">
    <property type="entry name" value="Rossmann-like_a/b/a_fold"/>
</dbReference>
<evidence type="ECO:0000256" key="2">
    <source>
        <dbReference type="ARBA" id="ARBA00022695"/>
    </source>
</evidence>
<feature type="domain" description="Cytidyltransferase-like" evidence="3">
    <location>
        <begin position="26"/>
        <end position="159"/>
    </location>
</feature>
<evidence type="ECO:0000259" key="3">
    <source>
        <dbReference type="Pfam" id="PF01467"/>
    </source>
</evidence>
<dbReference type="AlphaFoldDB" id="A0A1F4V449"/>
<protein>
    <recommendedName>
        <fullName evidence="3">Cytidyltransferase-like domain-containing protein</fullName>
    </recommendedName>
</protein>
<dbReference type="NCBIfam" id="TIGR00125">
    <property type="entry name" value="cyt_tran_rel"/>
    <property type="match status" value="1"/>
</dbReference>
<dbReference type="STRING" id="1802610.A2W32_04720"/>
<dbReference type="InterPro" id="IPR050385">
    <property type="entry name" value="Archaeal_FAD_synthase"/>
</dbReference>
<sequence>MGQVKSLNQIIKILEPLRKTKKIGLITGCFDILHIGHITLFDEAKKHVDLLVVGLDSDEAIKKTKGVSRPIYNQRVRCRVVASLQNVDYVFPMDNSAKFSAVEADEYYDSIAKKIKPTYIITHQTRDTYWRKKKERAKQVGARFLAPSIKTVSSSTNIIDKIINDYYSD</sequence>
<reference evidence="4 5" key="1">
    <citation type="journal article" date="2016" name="Nat. Commun.">
        <title>Thousands of microbial genomes shed light on interconnected biogeochemical processes in an aquifer system.</title>
        <authorList>
            <person name="Anantharaman K."/>
            <person name="Brown C.T."/>
            <person name="Hug L.A."/>
            <person name="Sharon I."/>
            <person name="Castelle C.J."/>
            <person name="Probst A.J."/>
            <person name="Thomas B.C."/>
            <person name="Singh A."/>
            <person name="Wilkins M.J."/>
            <person name="Karaoz U."/>
            <person name="Brodie E.L."/>
            <person name="Williams K.H."/>
            <person name="Hubbard S.S."/>
            <person name="Banfield J.F."/>
        </authorList>
    </citation>
    <scope>NUCLEOTIDE SEQUENCE [LARGE SCALE GENOMIC DNA]</scope>
</reference>
<proteinExistence type="predicted"/>
<organism evidence="4 5">
    <name type="scientific">candidate division WWE3 bacterium RBG_16_37_10</name>
    <dbReference type="NCBI Taxonomy" id="1802610"/>
    <lineage>
        <taxon>Bacteria</taxon>
        <taxon>Katanobacteria</taxon>
    </lineage>
</organism>
<dbReference type="Gene3D" id="3.40.50.620">
    <property type="entry name" value="HUPs"/>
    <property type="match status" value="1"/>
</dbReference>
<evidence type="ECO:0000256" key="1">
    <source>
        <dbReference type="ARBA" id="ARBA00022679"/>
    </source>
</evidence>
<accession>A0A1F4V449</accession>